<evidence type="ECO:0000256" key="5">
    <source>
        <dbReference type="SAM" id="Phobius"/>
    </source>
</evidence>
<dbReference type="OMA" id="CEGMGLI"/>
<organism evidence="6 7">
    <name type="scientific">Ectocarpus siliculosus</name>
    <name type="common">Brown alga</name>
    <name type="synonym">Conferva siliculosa</name>
    <dbReference type="NCBI Taxonomy" id="2880"/>
    <lineage>
        <taxon>Eukaryota</taxon>
        <taxon>Sar</taxon>
        <taxon>Stramenopiles</taxon>
        <taxon>Ochrophyta</taxon>
        <taxon>PX clade</taxon>
        <taxon>Phaeophyceae</taxon>
        <taxon>Ectocarpales</taxon>
        <taxon>Ectocarpaceae</taxon>
        <taxon>Ectocarpus</taxon>
    </lineage>
</organism>
<evidence type="ECO:0000256" key="1">
    <source>
        <dbReference type="ARBA" id="ARBA00004141"/>
    </source>
</evidence>
<reference evidence="6 7" key="1">
    <citation type="journal article" date="2010" name="Nature">
        <title>The Ectocarpus genome and the independent evolution of multicellularity in brown algae.</title>
        <authorList>
            <person name="Cock J.M."/>
            <person name="Sterck L."/>
            <person name="Rouze P."/>
            <person name="Scornet D."/>
            <person name="Allen A.E."/>
            <person name="Amoutzias G."/>
            <person name="Anthouard V."/>
            <person name="Artiguenave F."/>
            <person name="Aury J.M."/>
            <person name="Badger J.H."/>
            <person name="Beszteri B."/>
            <person name="Billiau K."/>
            <person name="Bonnet E."/>
            <person name="Bothwell J.H."/>
            <person name="Bowler C."/>
            <person name="Boyen C."/>
            <person name="Brownlee C."/>
            <person name="Carrano C.J."/>
            <person name="Charrier B."/>
            <person name="Cho G.Y."/>
            <person name="Coelho S.M."/>
            <person name="Collen J."/>
            <person name="Corre E."/>
            <person name="Da Silva C."/>
            <person name="Delage L."/>
            <person name="Delaroque N."/>
            <person name="Dittami S.M."/>
            <person name="Doulbeau S."/>
            <person name="Elias M."/>
            <person name="Farnham G."/>
            <person name="Gachon C.M."/>
            <person name="Gschloessl B."/>
            <person name="Heesch S."/>
            <person name="Jabbari K."/>
            <person name="Jubin C."/>
            <person name="Kawai H."/>
            <person name="Kimura K."/>
            <person name="Kloareg B."/>
            <person name="Kupper F.C."/>
            <person name="Lang D."/>
            <person name="Le Bail A."/>
            <person name="Leblanc C."/>
            <person name="Lerouge P."/>
            <person name="Lohr M."/>
            <person name="Lopez P.J."/>
            <person name="Martens C."/>
            <person name="Maumus F."/>
            <person name="Michel G."/>
            <person name="Miranda-Saavedra D."/>
            <person name="Morales J."/>
            <person name="Moreau H."/>
            <person name="Motomura T."/>
            <person name="Nagasato C."/>
            <person name="Napoli C.A."/>
            <person name="Nelson D.R."/>
            <person name="Nyvall-Collen P."/>
            <person name="Peters A.F."/>
            <person name="Pommier C."/>
            <person name="Potin P."/>
            <person name="Poulain J."/>
            <person name="Quesneville H."/>
            <person name="Read B."/>
            <person name="Rensing S.A."/>
            <person name="Ritter A."/>
            <person name="Rousvoal S."/>
            <person name="Samanta M."/>
            <person name="Samson G."/>
            <person name="Schroeder D.C."/>
            <person name="Segurens B."/>
            <person name="Strittmatter M."/>
            <person name="Tonon T."/>
            <person name="Tregear J.W."/>
            <person name="Valentin K."/>
            <person name="von Dassow P."/>
            <person name="Yamagishi T."/>
            <person name="Van de Peer Y."/>
            <person name="Wincker P."/>
        </authorList>
    </citation>
    <scope>NUCLEOTIDE SEQUENCE [LARGE SCALE GENOMIC DNA]</scope>
    <source>
        <strain evidence="7">Ec32 / CCAP1310/4</strain>
    </source>
</reference>
<dbReference type="eggNOG" id="ENOG502SESS">
    <property type="taxonomic scope" value="Eukaryota"/>
</dbReference>
<gene>
    <name evidence="6" type="ORF">Esi_0124_0032</name>
</gene>
<dbReference type="InterPro" id="IPR026673">
    <property type="entry name" value="SPEC3/Stum"/>
</dbReference>
<accession>D7FIX6</accession>
<feature type="transmembrane region" description="Helical" evidence="5">
    <location>
        <begin position="47"/>
        <end position="71"/>
    </location>
</feature>
<evidence type="ECO:0000313" key="7">
    <source>
        <dbReference type="Proteomes" id="UP000002630"/>
    </source>
</evidence>
<keyword evidence="2 5" id="KW-0812">Transmembrane</keyword>
<keyword evidence="4 5" id="KW-0472">Membrane</keyword>
<dbReference type="EMBL" id="FN647898">
    <property type="protein sequence ID" value="CBJ28924.1"/>
    <property type="molecule type" value="Genomic_DNA"/>
</dbReference>
<evidence type="ECO:0000256" key="4">
    <source>
        <dbReference type="ARBA" id="ARBA00023136"/>
    </source>
</evidence>
<dbReference type="InParanoid" id="D7FIX6"/>
<name>D7FIX6_ECTSI</name>
<feature type="transmembrane region" description="Helical" evidence="5">
    <location>
        <begin position="20"/>
        <end position="40"/>
    </location>
</feature>
<dbReference type="GO" id="GO:0016020">
    <property type="term" value="C:membrane"/>
    <property type="evidence" value="ECO:0007669"/>
    <property type="project" value="UniProtKB-SubCell"/>
</dbReference>
<keyword evidence="7" id="KW-1185">Reference proteome</keyword>
<dbReference type="Pfam" id="PF15795">
    <property type="entry name" value="Spec3"/>
    <property type="match status" value="1"/>
</dbReference>
<dbReference type="AlphaFoldDB" id="D7FIX6"/>
<dbReference type="PANTHER" id="PTHR21676">
    <property type="entry name" value="PROTEIN STUM"/>
    <property type="match status" value="1"/>
</dbReference>
<comment type="subcellular location">
    <subcellularLocation>
        <location evidence="1">Membrane</location>
        <topology evidence="1">Multi-pass membrane protein</topology>
    </subcellularLocation>
</comment>
<evidence type="ECO:0000256" key="3">
    <source>
        <dbReference type="ARBA" id="ARBA00022989"/>
    </source>
</evidence>
<dbReference type="EMBL" id="FN649759">
    <property type="protein sequence ID" value="CBJ28924.1"/>
    <property type="molecule type" value="Genomic_DNA"/>
</dbReference>
<dbReference type="OrthoDB" id="361532at2759"/>
<sequence>MAITRKTFIDPPVLRKPLAFVLLVINVFVPGLGTVIAGFLTCKLKSIFTGILQLVTTSLVVGWVWSVMWGWELWTLARRHPFTPLLDP</sequence>
<evidence type="ECO:0000256" key="2">
    <source>
        <dbReference type="ARBA" id="ARBA00022692"/>
    </source>
</evidence>
<dbReference type="Proteomes" id="UP000002630">
    <property type="component" value="Linkage Group LG34"/>
</dbReference>
<proteinExistence type="predicted"/>
<keyword evidence="3 5" id="KW-1133">Transmembrane helix</keyword>
<dbReference type="PANTHER" id="PTHR21676:SF1">
    <property type="entry name" value="PROTEIN STUM HOMOLOG"/>
    <property type="match status" value="1"/>
</dbReference>
<evidence type="ECO:0000313" key="6">
    <source>
        <dbReference type="EMBL" id="CBJ28924.1"/>
    </source>
</evidence>
<protein>
    <submittedName>
        <fullName evidence="6">Uncharacterized protein</fullName>
    </submittedName>
</protein>